<organism evidence="2">
    <name type="scientific">Salmonella enterica</name>
    <name type="common">Salmonella choleraesuis</name>
    <dbReference type="NCBI Taxonomy" id="28901"/>
    <lineage>
        <taxon>Bacteria</taxon>
        <taxon>Pseudomonadati</taxon>
        <taxon>Pseudomonadota</taxon>
        <taxon>Gammaproteobacteria</taxon>
        <taxon>Enterobacterales</taxon>
        <taxon>Enterobacteriaceae</taxon>
        <taxon>Salmonella</taxon>
    </lineage>
</organism>
<proteinExistence type="predicted"/>
<dbReference type="Pfam" id="PF14316">
    <property type="entry name" value="DUF4381"/>
    <property type="match status" value="1"/>
</dbReference>
<evidence type="ECO:0000313" key="2">
    <source>
        <dbReference type="EMBL" id="ECX7265979.1"/>
    </source>
</evidence>
<reference evidence="2" key="1">
    <citation type="submission" date="2018-07" db="EMBL/GenBank/DDBJ databases">
        <authorList>
            <consortium name="PulseNet: The National Subtyping Network for Foodborne Disease Surveillance"/>
            <person name="Tarr C.L."/>
            <person name="Trees E."/>
            <person name="Katz L.S."/>
            <person name="Carleton-Romer H.A."/>
            <person name="Stroika S."/>
            <person name="Kucerova Z."/>
            <person name="Roache K.F."/>
            <person name="Sabol A.L."/>
            <person name="Besser J."/>
            <person name="Gerner-Smidt P."/>
        </authorList>
    </citation>
    <scope>NUCLEOTIDE SEQUENCE</scope>
    <source>
        <strain evidence="2">PNUSAS016687</strain>
    </source>
</reference>
<accession>A0A619MFQ6</accession>
<dbReference type="EMBL" id="AALATL010000001">
    <property type="protein sequence ID" value="ECX7265979.1"/>
    <property type="molecule type" value="Genomic_DNA"/>
</dbReference>
<name>A0A619MFQ6_SALER</name>
<keyword evidence="1" id="KW-0472">Membrane</keyword>
<comment type="caution">
    <text evidence="2">The sequence shown here is derived from an EMBL/GenBank/DDBJ whole genome shotgun (WGS) entry which is preliminary data.</text>
</comment>
<gene>
    <name evidence="2" type="ORF">CE804_02975</name>
</gene>
<keyword evidence="1" id="KW-0812">Transmembrane</keyword>
<evidence type="ECO:0000256" key="1">
    <source>
        <dbReference type="SAM" id="Phobius"/>
    </source>
</evidence>
<sequence>MLEKGFTVPELAEPALPDSPSWFPLPPGWFALGGVILIVLLIFFIIRLARWRRNLWRRQALTALAQPQTVDSWLLLMKRVLLVHQPRKQVSGALDPAQWLQHVPLDDVLRQHLCERYCQPENQLSDADTARLRMQLRTWLEGLPHV</sequence>
<protein>
    <submittedName>
        <fullName evidence="2">DUF4381 domain-containing protein</fullName>
    </submittedName>
</protein>
<feature type="transmembrane region" description="Helical" evidence="1">
    <location>
        <begin position="29"/>
        <end position="49"/>
    </location>
</feature>
<keyword evidence="1" id="KW-1133">Transmembrane helix</keyword>
<dbReference type="AlphaFoldDB" id="A0A619MFQ6"/>
<dbReference type="InterPro" id="IPR025489">
    <property type="entry name" value="DUF4381"/>
</dbReference>